<feature type="domain" description="Protein kinase" evidence="1">
    <location>
        <begin position="25"/>
        <end position="279"/>
    </location>
</feature>
<evidence type="ECO:0000313" key="2">
    <source>
        <dbReference type="EMBL" id="CAD8194824.1"/>
    </source>
</evidence>
<keyword evidence="3" id="KW-1185">Reference proteome</keyword>
<dbReference type="GO" id="GO:0005737">
    <property type="term" value="C:cytoplasm"/>
    <property type="evidence" value="ECO:0007669"/>
    <property type="project" value="TreeGrafter"/>
</dbReference>
<protein>
    <recommendedName>
        <fullName evidence="1">Protein kinase domain-containing protein</fullName>
    </recommendedName>
</protein>
<dbReference type="OrthoDB" id="626167at2759"/>
<dbReference type="InterPro" id="IPR000719">
    <property type="entry name" value="Prot_kinase_dom"/>
</dbReference>
<dbReference type="GO" id="GO:0005524">
    <property type="term" value="F:ATP binding"/>
    <property type="evidence" value="ECO:0007669"/>
    <property type="project" value="InterPro"/>
</dbReference>
<dbReference type="SMART" id="SM00220">
    <property type="entry name" value="S_TKc"/>
    <property type="match status" value="1"/>
</dbReference>
<evidence type="ECO:0000259" key="1">
    <source>
        <dbReference type="PROSITE" id="PS50011"/>
    </source>
</evidence>
<dbReference type="PANTHER" id="PTHR44167:SF24">
    <property type="entry name" value="SERINE_THREONINE-PROTEIN KINASE CHK2"/>
    <property type="match status" value="1"/>
</dbReference>
<gene>
    <name evidence="2" type="ORF">PPENT_87.1.T1070180</name>
</gene>
<dbReference type="AlphaFoldDB" id="A0A8S1WXP0"/>
<dbReference type="Proteomes" id="UP000689195">
    <property type="component" value="Unassembled WGS sequence"/>
</dbReference>
<dbReference type="GO" id="GO:0004674">
    <property type="term" value="F:protein serine/threonine kinase activity"/>
    <property type="evidence" value="ECO:0007669"/>
    <property type="project" value="TreeGrafter"/>
</dbReference>
<accession>A0A8S1WXP0</accession>
<dbReference type="Pfam" id="PF00069">
    <property type="entry name" value="Pkinase"/>
    <property type="match status" value="1"/>
</dbReference>
<dbReference type="GO" id="GO:0005634">
    <property type="term" value="C:nucleus"/>
    <property type="evidence" value="ECO:0007669"/>
    <property type="project" value="TreeGrafter"/>
</dbReference>
<dbReference type="PROSITE" id="PS50011">
    <property type="entry name" value="PROTEIN_KINASE_DOM"/>
    <property type="match status" value="1"/>
</dbReference>
<dbReference type="PANTHER" id="PTHR44167">
    <property type="entry name" value="OVARIAN-SPECIFIC SERINE/THREONINE-PROTEIN KINASE LOK-RELATED"/>
    <property type="match status" value="1"/>
</dbReference>
<sequence>MQPQQQIRNSILLTPDFVIIQDTKYEIKVLLDNNAHIQVYQASNIQTKEEVLIKIIDTSQTQELQKYKLMASKKFKNVMNIINFELRKEKLYLAMEFSQKSLLFECQDQFKQNQQSTGYIIRQIANGIKELHNIQLNMQIKPSNIVIQTLTDQFNNQQNIYKLCDYGQYIKQQELLLFYDETQYQAPELTDNNQMQIHQNKVDIWAFGILCLELFNSLIFLREKKIKEITQQDIVQFIQSINCSFQYKRLFEKMLQIDSQQRYNIDQVLQEFKTEHIIKNRSSCQQLIKSQQNLINHQFSCIKINQRQSEQIQNQTMQQFSNMKQIEYVSNFNYKFSQKQLKGLNNG</sequence>
<organism evidence="2 3">
    <name type="scientific">Paramecium pentaurelia</name>
    <dbReference type="NCBI Taxonomy" id="43138"/>
    <lineage>
        <taxon>Eukaryota</taxon>
        <taxon>Sar</taxon>
        <taxon>Alveolata</taxon>
        <taxon>Ciliophora</taxon>
        <taxon>Intramacronucleata</taxon>
        <taxon>Oligohymenophorea</taxon>
        <taxon>Peniculida</taxon>
        <taxon>Parameciidae</taxon>
        <taxon>Paramecium</taxon>
    </lineage>
</organism>
<dbReference type="GO" id="GO:0044773">
    <property type="term" value="P:mitotic DNA damage checkpoint signaling"/>
    <property type="evidence" value="ECO:0007669"/>
    <property type="project" value="TreeGrafter"/>
</dbReference>
<reference evidence="2" key="1">
    <citation type="submission" date="2021-01" db="EMBL/GenBank/DDBJ databases">
        <authorList>
            <consortium name="Genoscope - CEA"/>
            <person name="William W."/>
        </authorList>
    </citation>
    <scope>NUCLEOTIDE SEQUENCE</scope>
</reference>
<proteinExistence type="predicted"/>
<dbReference type="EMBL" id="CAJJDO010000107">
    <property type="protein sequence ID" value="CAD8194824.1"/>
    <property type="molecule type" value="Genomic_DNA"/>
</dbReference>
<name>A0A8S1WXP0_9CILI</name>
<evidence type="ECO:0000313" key="3">
    <source>
        <dbReference type="Proteomes" id="UP000689195"/>
    </source>
</evidence>
<comment type="caution">
    <text evidence="2">The sequence shown here is derived from an EMBL/GenBank/DDBJ whole genome shotgun (WGS) entry which is preliminary data.</text>
</comment>